<keyword evidence="2" id="KW-0472">Membrane</keyword>
<dbReference type="NCBIfam" id="TIGR01409">
    <property type="entry name" value="TAT_signal_seq"/>
    <property type="match status" value="1"/>
</dbReference>
<dbReference type="Proteomes" id="UP000202259">
    <property type="component" value="Chromosome"/>
</dbReference>
<protein>
    <recommendedName>
        <fullName evidence="5">Gluconate 2-dehydrogenase subunit 3 family protein</fullName>
    </recommendedName>
</protein>
<evidence type="ECO:0000313" key="4">
    <source>
        <dbReference type="Proteomes" id="UP000202259"/>
    </source>
</evidence>
<accession>A0A222GBX2</accession>
<proteinExistence type="predicted"/>
<dbReference type="InterPro" id="IPR006311">
    <property type="entry name" value="TAT_signal"/>
</dbReference>
<dbReference type="AlphaFoldDB" id="A0A222GBX2"/>
<evidence type="ECO:0000256" key="1">
    <source>
        <dbReference type="ARBA" id="ARBA00022729"/>
    </source>
</evidence>
<dbReference type="KEGG" id="cber:B5D82_17155"/>
<evidence type="ECO:0000313" key="3">
    <source>
        <dbReference type="EMBL" id="ASP49347.1"/>
    </source>
</evidence>
<dbReference type="EMBL" id="CP020465">
    <property type="protein sequence ID" value="ASP49347.1"/>
    <property type="molecule type" value="Genomic_DNA"/>
</dbReference>
<dbReference type="OrthoDB" id="6385145at2"/>
<gene>
    <name evidence="3" type="ORF">B5D82_17155</name>
</gene>
<dbReference type="InterPro" id="IPR027056">
    <property type="entry name" value="Gluconate_2DH_su3"/>
</dbReference>
<dbReference type="Pfam" id="PF13618">
    <property type="entry name" value="Gluconate_2-dh3"/>
    <property type="match status" value="1"/>
</dbReference>
<keyword evidence="2" id="KW-1133">Transmembrane helix</keyword>
<evidence type="ECO:0008006" key="5">
    <source>
        <dbReference type="Google" id="ProtNLM"/>
    </source>
</evidence>
<dbReference type="RefSeq" id="WP_081153252.1">
    <property type="nucleotide sequence ID" value="NZ_CP020465.1"/>
</dbReference>
<feature type="transmembrane region" description="Helical" evidence="2">
    <location>
        <begin position="26"/>
        <end position="48"/>
    </location>
</feature>
<dbReference type="PROSITE" id="PS51318">
    <property type="entry name" value="TAT"/>
    <property type="match status" value="1"/>
</dbReference>
<keyword evidence="1" id="KW-0732">Signal</keyword>
<keyword evidence="2" id="KW-0812">Transmembrane</keyword>
<evidence type="ECO:0000256" key="2">
    <source>
        <dbReference type="SAM" id="Phobius"/>
    </source>
</evidence>
<organism evidence="3 4">
    <name type="scientific">Cognaticolwellia beringensis</name>
    <dbReference type="NCBI Taxonomy" id="1967665"/>
    <lineage>
        <taxon>Bacteria</taxon>
        <taxon>Pseudomonadati</taxon>
        <taxon>Pseudomonadota</taxon>
        <taxon>Gammaproteobacteria</taxon>
        <taxon>Alteromonadales</taxon>
        <taxon>Colwelliaceae</taxon>
        <taxon>Cognaticolwellia</taxon>
    </lineage>
</organism>
<sequence>MNDDKKSTTLTNENSRRSFLKGFTTMVGGVVVGSMLTGNAISVAMAYVPRKDSSLTDGKVFNKHQLKLLKQICSIVIPKTETLGAAEVDTHGFLDNQLFSCHTKAEQNVVLDILKLVDASAQQHLSKPFLELTSEQQFYLLTNLDLGEQNFNQAQRADFKILKQYICFGYYTSEVGGTQELRYDPVPGGFKGSIPYKNSDPSWATKGLFN</sequence>
<reference evidence="3 4" key="1">
    <citation type="submission" date="2017-08" db="EMBL/GenBank/DDBJ databases">
        <title>Complete genome of Colwellia sp. NB097-1, a psychrophile bacterium ioslated from Bering Sea.</title>
        <authorList>
            <person name="Chen X."/>
        </authorList>
    </citation>
    <scope>NUCLEOTIDE SEQUENCE [LARGE SCALE GENOMIC DNA]</scope>
    <source>
        <strain evidence="3 4">NB097-1</strain>
    </source>
</reference>
<dbReference type="InterPro" id="IPR019546">
    <property type="entry name" value="TAT_signal_bac_arc"/>
</dbReference>
<name>A0A222GBX2_9GAMM</name>
<keyword evidence="4" id="KW-1185">Reference proteome</keyword>